<dbReference type="EMBL" id="CAMXCT030000780">
    <property type="protein sequence ID" value="CAL4770509.1"/>
    <property type="molecule type" value="Genomic_DNA"/>
</dbReference>
<dbReference type="EMBL" id="CAMXCT020000780">
    <property type="protein sequence ID" value="CAL1136572.1"/>
    <property type="molecule type" value="Genomic_DNA"/>
</dbReference>
<evidence type="ECO:0000313" key="3">
    <source>
        <dbReference type="EMBL" id="CAL4770509.1"/>
    </source>
</evidence>
<gene>
    <name evidence="2" type="ORF">C1SCF055_LOCUS10826</name>
</gene>
<evidence type="ECO:0000313" key="2">
    <source>
        <dbReference type="EMBL" id="CAI3983197.1"/>
    </source>
</evidence>
<feature type="compositionally biased region" description="Polar residues" evidence="1">
    <location>
        <begin position="25"/>
        <end position="35"/>
    </location>
</feature>
<organism evidence="2">
    <name type="scientific">Cladocopium goreaui</name>
    <dbReference type="NCBI Taxonomy" id="2562237"/>
    <lineage>
        <taxon>Eukaryota</taxon>
        <taxon>Sar</taxon>
        <taxon>Alveolata</taxon>
        <taxon>Dinophyceae</taxon>
        <taxon>Suessiales</taxon>
        <taxon>Symbiodiniaceae</taxon>
        <taxon>Cladocopium</taxon>
    </lineage>
</organism>
<name>A0A9P1FQW4_9DINO</name>
<accession>A0A9P1FQW4</accession>
<dbReference type="Proteomes" id="UP001152797">
    <property type="component" value="Unassembled WGS sequence"/>
</dbReference>
<sequence>MAHADEAEQRVGVLEGTPERKKQRCSPQNESSGHNGSHAINGVAAANGTDAPDGQGTEVPSPPSASQTAMLTEDAPLHSEAHKKVRYANSTQSCPFVFRTSDGQKIPFQTTVRAAGSSMEAAMRIARMCYHKFELGLAKPEVEQYRAEAYERLRNGMGITPKETKRKPRAPKEPKPKETKELPKAKAAKGKKKSFAIKASDLKQLNEQGRLQGALRIFGRDAKKKNATVNGIYLLSKKFEGSAAYERFCPSGDDGDDLQRWLFYAKDKSRWKVSEALGHHHNFAFLKVTDLTLGSIASDPDR</sequence>
<feature type="region of interest" description="Disordered" evidence="1">
    <location>
        <begin position="1"/>
        <end position="69"/>
    </location>
</feature>
<protein>
    <submittedName>
        <fullName evidence="3">Glutathione reductase, chloroplastic</fullName>
    </submittedName>
</protein>
<reference evidence="2" key="1">
    <citation type="submission" date="2022-10" db="EMBL/GenBank/DDBJ databases">
        <authorList>
            <person name="Chen Y."/>
            <person name="Dougan E. K."/>
            <person name="Chan C."/>
            <person name="Rhodes N."/>
            <person name="Thang M."/>
        </authorList>
    </citation>
    <scope>NUCLEOTIDE SEQUENCE</scope>
</reference>
<feature type="region of interest" description="Disordered" evidence="1">
    <location>
        <begin position="156"/>
        <end position="193"/>
    </location>
</feature>
<dbReference type="OrthoDB" id="449246at2759"/>
<proteinExistence type="predicted"/>
<comment type="caution">
    <text evidence="2">The sequence shown here is derived from an EMBL/GenBank/DDBJ whole genome shotgun (WGS) entry which is preliminary data.</text>
</comment>
<reference evidence="3 4" key="2">
    <citation type="submission" date="2024-05" db="EMBL/GenBank/DDBJ databases">
        <authorList>
            <person name="Chen Y."/>
            <person name="Shah S."/>
            <person name="Dougan E. K."/>
            <person name="Thang M."/>
            <person name="Chan C."/>
        </authorList>
    </citation>
    <scope>NUCLEOTIDE SEQUENCE [LARGE SCALE GENOMIC DNA]</scope>
</reference>
<evidence type="ECO:0000313" key="4">
    <source>
        <dbReference type="Proteomes" id="UP001152797"/>
    </source>
</evidence>
<evidence type="ECO:0000256" key="1">
    <source>
        <dbReference type="SAM" id="MobiDB-lite"/>
    </source>
</evidence>
<feature type="compositionally biased region" description="Basic and acidic residues" evidence="1">
    <location>
        <begin position="170"/>
        <end position="184"/>
    </location>
</feature>
<dbReference type="AlphaFoldDB" id="A0A9P1FQW4"/>
<dbReference type="EMBL" id="CAMXCT010000780">
    <property type="protein sequence ID" value="CAI3983197.1"/>
    <property type="molecule type" value="Genomic_DNA"/>
</dbReference>
<keyword evidence="4" id="KW-1185">Reference proteome</keyword>